<dbReference type="Proteomes" id="UP000294489">
    <property type="component" value="Unassembled WGS sequence"/>
</dbReference>
<evidence type="ECO:0000256" key="1">
    <source>
        <dbReference type="SAM" id="Coils"/>
    </source>
</evidence>
<protein>
    <submittedName>
        <fullName evidence="2">Uncharacterized protein</fullName>
    </submittedName>
</protein>
<proteinExistence type="predicted"/>
<organism evidence="2 3">
    <name type="scientific">Modicisalibacter xianhensis</name>
    <dbReference type="NCBI Taxonomy" id="442341"/>
    <lineage>
        <taxon>Bacteria</taxon>
        <taxon>Pseudomonadati</taxon>
        <taxon>Pseudomonadota</taxon>
        <taxon>Gammaproteobacteria</taxon>
        <taxon>Oceanospirillales</taxon>
        <taxon>Halomonadaceae</taxon>
        <taxon>Modicisalibacter</taxon>
    </lineage>
</organism>
<dbReference type="EMBL" id="SOEC01000033">
    <property type="protein sequence ID" value="TDX21857.1"/>
    <property type="molecule type" value="Genomic_DNA"/>
</dbReference>
<accession>A0A4R8FG93</accession>
<reference evidence="2 3" key="1">
    <citation type="submission" date="2019-03" db="EMBL/GenBank/DDBJ databases">
        <title>Freshwater and sediment microbial communities from various areas in North America, analyzing microbe dynamics in response to fracking.</title>
        <authorList>
            <person name="Lamendella R."/>
        </authorList>
    </citation>
    <scope>NUCLEOTIDE SEQUENCE [LARGE SCALE GENOMIC DNA]</scope>
    <source>
        <strain evidence="2 3">6_TX</strain>
    </source>
</reference>
<sequence>MVHPSNPESLPQENDPEARIAALEIAVRESQETIHSLRDQLATIEQHDNDVVRILQAMDCTLMYYGTQPLPKVLEVLRSSLPESRFSLVEPLLWDLATAPIISLCKRTLREHLSSRYANTSKRCVPPHLIPFQS</sequence>
<name>A0A4R8FG93_9GAMM</name>
<evidence type="ECO:0000313" key="2">
    <source>
        <dbReference type="EMBL" id="TDX21857.1"/>
    </source>
</evidence>
<gene>
    <name evidence="2" type="ORF">DFO67_13314</name>
</gene>
<evidence type="ECO:0000313" key="3">
    <source>
        <dbReference type="Proteomes" id="UP000294489"/>
    </source>
</evidence>
<comment type="caution">
    <text evidence="2">The sequence shown here is derived from an EMBL/GenBank/DDBJ whole genome shotgun (WGS) entry which is preliminary data.</text>
</comment>
<dbReference type="AlphaFoldDB" id="A0A4R8FG93"/>
<feature type="coiled-coil region" evidence="1">
    <location>
        <begin position="20"/>
        <end position="47"/>
    </location>
</feature>
<keyword evidence="1" id="KW-0175">Coiled coil</keyword>